<feature type="domain" description="Acyl-CoA dehydrogenase/oxidase C-terminal" evidence="6">
    <location>
        <begin position="271"/>
        <end position="414"/>
    </location>
</feature>
<evidence type="ECO:0000259" key="6">
    <source>
        <dbReference type="Pfam" id="PF00441"/>
    </source>
</evidence>
<keyword evidence="5" id="KW-0560">Oxidoreductase</keyword>
<evidence type="ECO:0000313" key="9">
    <source>
        <dbReference type="Proteomes" id="UP000037151"/>
    </source>
</evidence>
<dbReference type="SUPFAM" id="SSF47203">
    <property type="entry name" value="Acyl-CoA dehydrogenase C-terminal domain-like"/>
    <property type="match status" value="2"/>
</dbReference>
<dbReference type="PATRIC" id="fig|42234.21.peg.2583"/>
<dbReference type="Gene3D" id="2.40.110.10">
    <property type="entry name" value="Butyryl-CoA Dehydrogenase, subunit A, domain 2"/>
    <property type="match status" value="1"/>
</dbReference>
<gene>
    <name evidence="8" type="ORF">IQ63_12515</name>
</gene>
<dbReference type="InterPro" id="IPR036250">
    <property type="entry name" value="AcylCo_DH-like_C"/>
</dbReference>
<dbReference type="PANTHER" id="PTHR10909">
    <property type="entry name" value="ELECTRON TRANSPORT OXIDOREDUCTASE"/>
    <property type="match status" value="1"/>
</dbReference>
<feature type="domain" description="Acyl-CoA oxidase C-terminal" evidence="7">
    <location>
        <begin position="460"/>
        <end position="578"/>
    </location>
</feature>
<comment type="similarity">
    <text evidence="1">Belongs to the acyl-CoA oxidase family.</text>
</comment>
<reference evidence="9" key="1">
    <citation type="submission" date="2014-07" db="EMBL/GenBank/DDBJ databases">
        <title>Genome sequencing of plant-pathogenic Streptomyces species.</title>
        <authorList>
            <person name="Harrison J."/>
            <person name="Sapp M."/>
            <person name="Thwaites R."/>
            <person name="Studholme D.J."/>
        </authorList>
    </citation>
    <scope>NUCLEOTIDE SEQUENCE [LARGE SCALE GENOMIC DNA]</scope>
    <source>
        <strain evidence="9">NCPPB 4445</strain>
    </source>
</reference>
<dbReference type="GO" id="GO:0071949">
    <property type="term" value="F:FAD binding"/>
    <property type="evidence" value="ECO:0007669"/>
    <property type="project" value="InterPro"/>
</dbReference>
<dbReference type="GO" id="GO:0055088">
    <property type="term" value="P:lipid homeostasis"/>
    <property type="evidence" value="ECO:0007669"/>
    <property type="project" value="TreeGrafter"/>
</dbReference>
<dbReference type="InterPro" id="IPR002655">
    <property type="entry name" value="Acyl-CoA_oxidase_C"/>
</dbReference>
<dbReference type="Gene3D" id="1.20.140.10">
    <property type="entry name" value="Butyryl-CoA Dehydrogenase, subunit A, domain 3"/>
    <property type="match status" value="2"/>
</dbReference>
<comment type="caution">
    <text evidence="8">The sequence shown here is derived from an EMBL/GenBank/DDBJ whole genome shotgun (WGS) entry which is preliminary data.</text>
</comment>
<name>A0A0L0KG14_9ACTN</name>
<dbReference type="GO" id="GO:0033540">
    <property type="term" value="P:fatty acid beta-oxidation using acyl-CoA oxidase"/>
    <property type="evidence" value="ECO:0007669"/>
    <property type="project" value="TreeGrafter"/>
</dbReference>
<keyword evidence="3" id="KW-0285">Flavoprotein</keyword>
<dbReference type="RefSeq" id="WP_050370679.1">
    <property type="nucleotide sequence ID" value="NZ_KQ257813.1"/>
</dbReference>
<keyword evidence="4" id="KW-0274">FAD</keyword>
<evidence type="ECO:0000256" key="1">
    <source>
        <dbReference type="ARBA" id="ARBA00006288"/>
    </source>
</evidence>
<protein>
    <recommendedName>
        <fullName evidence="10">Acyl-CoA oxidase</fullName>
    </recommendedName>
</protein>
<dbReference type="GO" id="GO:0003997">
    <property type="term" value="F:acyl-CoA oxidase activity"/>
    <property type="evidence" value="ECO:0007669"/>
    <property type="project" value="InterPro"/>
</dbReference>
<dbReference type="InterPro" id="IPR012258">
    <property type="entry name" value="Acyl-CoA_oxidase"/>
</dbReference>
<dbReference type="OrthoDB" id="1144545at2"/>
<comment type="similarity">
    <text evidence="2">Belongs to the acyl-CoA dehydrogenase family.</text>
</comment>
<dbReference type="GO" id="GO:0005504">
    <property type="term" value="F:fatty acid binding"/>
    <property type="evidence" value="ECO:0007669"/>
    <property type="project" value="TreeGrafter"/>
</dbReference>
<organism evidence="8 9">
    <name type="scientific">Streptomyces acidiscabies</name>
    <dbReference type="NCBI Taxonomy" id="42234"/>
    <lineage>
        <taxon>Bacteria</taxon>
        <taxon>Bacillati</taxon>
        <taxon>Actinomycetota</taxon>
        <taxon>Actinomycetes</taxon>
        <taxon>Kitasatosporales</taxon>
        <taxon>Streptomycetaceae</taxon>
        <taxon>Streptomyces</taxon>
    </lineage>
</organism>
<evidence type="ECO:0008006" key="10">
    <source>
        <dbReference type="Google" id="ProtNLM"/>
    </source>
</evidence>
<dbReference type="InterPro" id="IPR009075">
    <property type="entry name" value="AcylCo_DH/oxidase_C"/>
</dbReference>
<dbReference type="InterPro" id="IPR046373">
    <property type="entry name" value="Acyl-CoA_Oxase/DH_mid-dom_sf"/>
</dbReference>
<evidence type="ECO:0000256" key="3">
    <source>
        <dbReference type="ARBA" id="ARBA00022630"/>
    </source>
</evidence>
<dbReference type="EMBL" id="JPPY01000078">
    <property type="protein sequence ID" value="KND36559.1"/>
    <property type="molecule type" value="Genomic_DNA"/>
</dbReference>
<sequence length="601" mass="65830">MNAMSDEIAVMLSADRQEEAYRHHRELFTQPLFAQDWRARPTDPGRRAYERYLRLLPKLRPMEAAFDVRELVTLTEWATTVDPHLALLLSVQVNLALGTLTEYSPLSGEPERTRRRMLEGRAVGSYVVTELGHGSDLNNVETIAEFDTDTREFVLTTPSSTAVKFMSSTAPPPLAGVSRFGVVLARLRLWGEDRGPYAFLVHLTAPDGTVLPGVTIRRLPDKPVLGIDNALTRFDGVRVGLDCLLSPEGTHVTPEGELVEPLSENNRTWRAISRVRTGRIAAAAMAAAAARASLSIAVRHAAQREIESKAGGRIPLAHVRSHHGRLLDALAETYVATLAVREASSAFAGIPDEYASGVTDEIALTKYFVTTVAARACDEARERLGAQGAFAHNRIVEYRALRDAVTTADGDSQVGALHAAYRRLALAEEKGTTRWDPAQPCGADTPDRWLSWLAVREEYLHRRARRLHATSGGDAQVRWDRTSHAALAAAEAHAAYKAADALSRRTDAVSDATRRVLHDLLTLFAVRQCQSHGADLLPDGPFPALTEPLPAMADRLHDRLAPHLRTLTEAFELPTGLLGTPFEAPEGFVSYYARALDPAGE</sequence>
<dbReference type="Pfam" id="PF01756">
    <property type="entry name" value="ACOX"/>
    <property type="match status" value="1"/>
</dbReference>
<dbReference type="PANTHER" id="PTHR10909:SF382">
    <property type="entry name" value="ACYL-COENZYME A OXIDASE"/>
    <property type="match status" value="1"/>
</dbReference>
<proteinExistence type="inferred from homology"/>
<evidence type="ECO:0000256" key="2">
    <source>
        <dbReference type="ARBA" id="ARBA00009347"/>
    </source>
</evidence>
<evidence type="ECO:0000259" key="7">
    <source>
        <dbReference type="Pfam" id="PF01756"/>
    </source>
</evidence>
<dbReference type="AlphaFoldDB" id="A0A0L0KG14"/>
<dbReference type="Pfam" id="PF00441">
    <property type="entry name" value="Acyl-CoA_dh_1"/>
    <property type="match status" value="1"/>
</dbReference>
<dbReference type="SUPFAM" id="SSF56645">
    <property type="entry name" value="Acyl-CoA dehydrogenase NM domain-like"/>
    <property type="match status" value="1"/>
</dbReference>
<evidence type="ECO:0000256" key="5">
    <source>
        <dbReference type="ARBA" id="ARBA00023002"/>
    </source>
</evidence>
<dbReference type="InterPro" id="IPR009100">
    <property type="entry name" value="AcylCoA_DH/oxidase_NM_dom_sf"/>
</dbReference>
<dbReference type="Proteomes" id="UP000037151">
    <property type="component" value="Unassembled WGS sequence"/>
</dbReference>
<evidence type="ECO:0000313" key="8">
    <source>
        <dbReference type="EMBL" id="KND36559.1"/>
    </source>
</evidence>
<accession>A0A0L0KG14</accession>
<evidence type="ECO:0000256" key="4">
    <source>
        <dbReference type="ARBA" id="ARBA00022827"/>
    </source>
</evidence>